<protein>
    <submittedName>
        <fullName evidence="1">Uncharacterized protein</fullName>
    </submittedName>
</protein>
<proteinExistence type="predicted"/>
<organism evidence="1 2">
    <name type="scientific">Trichonephila clavipes</name>
    <name type="common">Golden silk orbweaver</name>
    <name type="synonym">Nephila clavipes</name>
    <dbReference type="NCBI Taxonomy" id="2585209"/>
    <lineage>
        <taxon>Eukaryota</taxon>
        <taxon>Metazoa</taxon>
        <taxon>Ecdysozoa</taxon>
        <taxon>Arthropoda</taxon>
        <taxon>Chelicerata</taxon>
        <taxon>Arachnida</taxon>
        <taxon>Araneae</taxon>
        <taxon>Araneomorphae</taxon>
        <taxon>Entelegynae</taxon>
        <taxon>Araneoidea</taxon>
        <taxon>Nephilidae</taxon>
        <taxon>Trichonephila</taxon>
    </lineage>
</organism>
<keyword evidence="2" id="KW-1185">Reference proteome</keyword>
<reference evidence="1" key="1">
    <citation type="submission" date="2020-08" db="EMBL/GenBank/DDBJ databases">
        <title>Multicomponent nature underlies the extraordinary mechanical properties of spider dragline silk.</title>
        <authorList>
            <person name="Kono N."/>
            <person name="Nakamura H."/>
            <person name="Mori M."/>
            <person name="Yoshida Y."/>
            <person name="Ohtoshi R."/>
            <person name="Malay A.D."/>
            <person name="Moran D.A.P."/>
            <person name="Tomita M."/>
            <person name="Numata K."/>
            <person name="Arakawa K."/>
        </authorList>
    </citation>
    <scope>NUCLEOTIDE SEQUENCE</scope>
</reference>
<gene>
    <name evidence="1" type="ORF">TNCV_1077121</name>
</gene>
<dbReference type="AlphaFoldDB" id="A0A8X6RTQ1"/>
<evidence type="ECO:0000313" key="2">
    <source>
        <dbReference type="Proteomes" id="UP000887159"/>
    </source>
</evidence>
<dbReference type="Proteomes" id="UP000887159">
    <property type="component" value="Unassembled WGS sequence"/>
</dbReference>
<comment type="caution">
    <text evidence="1">The sequence shown here is derived from an EMBL/GenBank/DDBJ whole genome shotgun (WGS) entry which is preliminary data.</text>
</comment>
<evidence type="ECO:0000313" key="1">
    <source>
        <dbReference type="EMBL" id="GFX97341.1"/>
    </source>
</evidence>
<accession>A0A8X6RTQ1</accession>
<name>A0A8X6RTQ1_TRICX</name>
<dbReference type="EMBL" id="BMAU01021197">
    <property type="protein sequence ID" value="GFX97341.1"/>
    <property type="molecule type" value="Genomic_DNA"/>
</dbReference>
<sequence>MFTLKLVHTLQNSTPYKYEDFDIRNGYFNGSGLLFQKQDRRFQSTDEVKIASQAELKNMAKNGFQKCFYELYKRWQKCAVAQVFYFEGGCVSAV</sequence>